<organism evidence="2 3">
    <name type="scientific">Leptolyngbya subtilissima DQ-A4</name>
    <dbReference type="NCBI Taxonomy" id="2933933"/>
    <lineage>
        <taxon>Bacteria</taxon>
        <taxon>Bacillati</taxon>
        <taxon>Cyanobacteriota</taxon>
        <taxon>Cyanophyceae</taxon>
        <taxon>Leptolyngbyales</taxon>
        <taxon>Leptolyngbyaceae</taxon>
        <taxon>Leptolyngbya group</taxon>
        <taxon>Leptolyngbya</taxon>
    </lineage>
</organism>
<evidence type="ECO:0000313" key="3">
    <source>
        <dbReference type="Proteomes" id="UP001482513"/>
    </source>
</evidence>
<dbReference type="SUPFAM" id="SSF56973">
    <property type="entry name" value="Aerolisin/ETX pore-forming domain"/>
    <property type="match status" value="1"/>
</dbReference>
<proteinExistence type="predicted"/>
<reference evidence="2 3" key="1">
    <citation type="submission" date="2022-04" db="EMBL/GenBank/DDBJ databases">
        <title>Positive selection, recombination, and allopatry shape intraspecific diversity of widespread and dominant cyanobacteria.</title>
        <authorList>
            <person name="Wei J."/>
            <person name="Shu W."/>
            <person name="Hu C."/>
        </authorList>
    </citation>
    <scope>NUCLEOTIDE SEQUENCE [LARGE SCALE GENOMIC DNA]</scope>
    <source>
        <strain evidence="2 3">DQ-A4</strain>
    </source>
</reference>
<dbReference type="EMBL" id="JAMPKX010000004">
    <property type="protein sequence ID" value="MEP0947570.1"/>
    <property type="molecule type" value="Genomic_DNA"/>
</dbReference>
<keyword evidence="3" id="KW-1185">Reference proteome</keyword>
<evidence type="ECO:0000313" key="2">
    <source>
        <dbReference type="EMBL" id="MEP0947570.1"/>
    </source>
</evidence>
<feature type="region of interest" description="Disordered" evidence="1">
    <location>
        <begin position="271"/>
        <end position="300"/>
    </location>
</feature>
<feature type="compositionally biased region" description="Low complexity" evidence="1">
    <location>
        <begin position="283"/>
        <end position="296"/>
    </location>
</feature>
<feature type="region of interest" description="Disordered" evidence="1">
    <location>
        <begin position="1"/>
        <end position="21"/>
    </location>
</feature>
<dbReference type="Gene3D" id="2.170.15.10">
    <property type="entry name" value="Proaerolysin, chain A, domain 3"/>
    <property type="match status" value="1"/>
</dbReference>
<dbReference type="Proteomes" id="UP001482513">
    <property type="component" value="Unassembled WGS sequence"/>
</dbReference>
<evidence type="ECO:0000256" key="1">
    <source>
        <dbReference type="SAM" id="MobiDB-lite"/>
    </source>
</evidence>
<sequence>MGISVSIVAGPDESSSSVTASGSVQHVITDKERKTFKLEDRQLKNAVNAYFGKSPNDAFLCSPTPWDDLYRRYDWPQVQMILEVQSAQILSIESNPKIVKTQTFRNRSARNSGEFDCSITSTVETSATSTWSTGGELTIEQSFSYKVGVPDAGVEGETTLSYMQSWGVGGEHSQKYTVGSTSGLMVTLEPGEEEIATISASEGKMKVRIRYRAYLTGYTALNYNPKHRNHHFHALPIEAVMAAGGISNSLEFTEDIEVGYYSNSEVILGSDIRNAPQSPPSASPAVATATSKPTSPQGTTQLQKDWRWCRKCEALFYSGGKALAGKCPGGGQHEHQGSGNYTLSQDASVGQKDWRWCHKCEALFYSGGKASAGKCPGGGQHEHQGSGNYALSQNPSVGQKDWRWCHKCEALFYSGGKASAGKCPGGGLHEHQGSGNYVLSHL</sequence>
<protein>
    <submittedName>
        <fullName evidence="2">Uncharacterized protein</fullName>
    </submittedName>
</protein>
<dbReference type="RefSeq" id="WP_190702711.1">
    <property type="nucleotide sequence ID" value="NZ_JAMPKX010000004.1"/>
</dbReference>
<name>A0ABV0K4Z5_9CYAN</name>
<gene>
    <name evidence="2" type="ORF">NC992_11870</name>
</gene>
<accession>A0ABV0K4Z5</accession>
<comment type="caution">
    <text evidence="2">The sequence shown here is derived from an EMBL/GenBank/DDBJ whole genome shotgun (WGS) entry which is preliminary data.</text>
</comment>
<dbReference type="CDD" id="cd20235">
    <property type="entry name" value="PFM_spherulin-2a-like"/>
    <property type="match status" value="1"/>
</dbReference>